<proteinExistence type="predicted"/>
<dbReference type="Gene3D" id="3.40.50.150">
    <property type="entry name" value="Vaccinia Virus protein VP39"/>
    <property type="match status" value="1"/>
</dbReference>
<dbReference type="EC" id="2.1.1.-" evidence="1"/>
<accession>A0ABU0YHG1</accession>
<evidence type="ECO:0000313" key="2">
    <source>
        <dbReference type="Proteomes" id="UP001230156"/>
    </source>
</evidence>
<organism evidence="1 2">
    <name type="scientific">Dongia sedimenti</name>
    <dbReference type="NCBI Taxonomy" id="3064282"/>
    <lineage>
        <taxon>Bacteria</taxon>
        <taxon>Pseudomonadati</taxon>
        <taxon>Pseudomonadota</taxon>
        <taxon>Alphaproteobacteria</taxon>
        <taxon>Rhodospirillales</taxon>
        <taxon>Dongiaceae</taxon>
        <taxon>Dongia</taxon>
    </lineage>
</organism>
<dbReference type="Proteomes" id="UP001230156">
    <property type="component" value="Unassembled WGS sequence"/>
</dbReference>
<dbReference type="InterPro" id="IPR029063">
    <property type="entry name" value="SAM-dependent_MTases_sf"/>
</dbReference>
<comment type="caution">
    <text evidence="1">The sequence shown here is derived from an EMBL/GenBank/DDBJ whole genome shotgun (WGS) entry which is preliminary data.</text>
</comment>
<name>A0ABU0YHG1_9PROT</name>
<evidence type="ECO:0000313" key="1">
    <source>
        <dbReference type="EMBL" id="MDQ7247160.1"/>
    </source>
</evidence>
<dbReference type="InterPro" id="IPR008884">
    <property type="entry name" value="TylF_MeTrfase"/>
</dbReference>
<dbReference type="Pfam" id="PF05711">
    <property type="entry name" value="TylF"/>
    <property type="match status" value="1"/>
</dbReference>
<dbReference type="SUPFAM" id="SSF53335">
    <property type="entry name" value="S-adenosyl-L-methionine-dependent methyltransferases"/>
    <property type="match status" value="1"/>
</dbReference>
<dbReference type="EMBL" id="JAUYVI010000002">
    <property type="protein sequence ID" value="MDQ7247160.1"/>
    <property type="molecule type" value="Genomic_DNA"/>
</dbReference>
<protein>
    <submittedName>
        <fullName evidence="1">TylF/MycF/NovP-related O-methyltransferase</fullName>
        <ecNumber evidence="1">2.1.1.-</ecNumber>
    </submittedName>
</protein>
<keyword evidence="1" id="KW-0808">Transferase</keyword>
<keyword evidence="2" id="KW-1185">Reference proteome</keyword>
<dbReference type="PANTHER" id="PTHR40036:SF1">
    <property type="entry name" value="MACROCIN O-METHYLTRANSFERASE"/>
    <property type="match status" value="1"/>
</dbReference>
<keyword evidence="1" id="KW-0489">Methyltransferase</keyword>
<dbReference type="RefSeq" id="WP_379954564.1">
    <property type="nucleotide sequence ID" value="NZ_JAUYVI010000002.1"/>
</dbReference>
<reference evidence="2" key="1">
    <citation type="submission" date="2023-08" db="EMBL/GenBank/DDBJ databases">
        <title>Rhodospirillaceae gen. nov., a novel taxon isolated from the Yangtze River Yuezi River estuary sludge.</title>
        <authorList>
            <person name="Ruan L."/>
        </authorList>
    </citation>
    <scope>NUCLEOTIDE SEQUENCE [LARGE SCALE GENOMIC DNA]</scope>
    <source>
        <strain evidence="2">R-7</strain>
    </source>
</reference>
<dbReference type="GO" id="GO:0008168">
    <property type="term" value="F:methyltransferase activity"/>
    <property type="evidence" value="ECO:0007669"/>
    <property type="project" value="UniProtKB-KW"/>
</dbReference>
<gene>
    <name evidence="1" type="ORF">Q8A70_05765</name>
</gene>
<dbReference type="GO" id="GO:0032259">
    <property type="term" value="P:methylation"/>
    <property type="evidence" value="ECO:0007669"/>
    <property type="project" value="UniProtKB-KW"/>
</dbReference>
<sequence>MASIDSNQLASLIRSTLVWTLRDAEVAGYFKAAMDTAEYIEQHMLTADKFRGDRDPRNRGRFELLEFALSKIEMKSGLVMQFGVFKGETLSVIADHVDSTAYGFDSFEGLPEAWFLEHGEGEFNLGGAVPKIPSKRGNIKLVKGWFSDTVPPFAASNAEPIRFLHIDCDLYSSTKSVFDSLGDRIVPGTIIVFDEYFNYPGWRQHEYKAFQEFVQAHGIAYTYIGYAPRHYSVALKVTERGR</sequence>
<dbReference type="PANTHER" id="PTHR40036">
    <property type="entry name" value="MACROCIN O-METHYLTRANSFERASE"/>
    <property type="match status" value="1"/>
</dbReference>